<protein>
    <submittedName>
        <fullName evidence="1">Uncharacterized protein</fullName>
    </submittedName>
</protein>
<dbReference type="EMBL" id="HBUF01017608">
    <property type="protein sequence ID" value="CAG6610252.1"/>
    <property type="molecule type" value="Transcribed_RNA"/>
</dbReference>
<evidence type="ECO:0000313" key="1">
    <source>
        <dbReference type="EMBL" id="CAG6610252.1"/>
    </source>
</evidence>
<organism evidence="1">
    <name type="scientific">Cacopsylla melanoneura</name>
    <dbReference type="NCBI Taxonomy" id="428564"/>
    <lineage>
        <taxon>Eukaryota</taxon>
        <taxon>Metazoa</taxon>
        <taxon>Ecdysozoa</taxon>
        <taxon>Arthropoda</taxon>
        <taxon>Hexapoda</taxon>
        <taxon>Insecta</taxon>
        <taxon>Pterygota</taxon>
        <taxon>Neoptera</taxon>
        <taxon>Paraneoptera</taxon>
        <taxon>Hemiptera</taxon>
        <taxon>Sternorrhyncha</taxon>
        <taxon>Psylloidea</taxon>
        <taxon>Psyllidae</taxon>
        <taxon>Psyllinae</taxon>
        <taxon>Cacopsylla</taxon>
    </lineage>
</organism>
<name>A0A8D8PP96_9HEMI</name>
<proteinExistence type="predicted"/>
<sequence>MLKKKKPIKHQILFNRVSNTYHQRGKVMLLPVGGRSFKFSLALHCMVQSPIHISFFFTRNVLGVVCYDNSSVMSVAMSLLSPIATLPSLVSSSNNGVVMSFSSQDTSCFLYSALMFIESCS</sequence>
<reference evidence="1" key="1">
    <citation type="submission" date="2021-05" db="EMBL/GenBank/DDBJ databases">
        <authorList>
            <person name="Alioto T."/>
            <person name="Alioto T."/>
            <person name="Gomez Garrido J."/>
        </authorList>
    </citation>
    <scope>NUCLEOTIDE SEQUENCE</scope>
</reference>
<dbReference type="AlphaFoldDB" id="A0A8D8PP96"/>
<accession>A0A8D8PP96</accession>